<name>A0A0A9AV20_ARUDO</name>
<proteinExistence type="predicted"/>
<accession>A0A0A9AV20</accession>
<organism evidence="1">
    <name type="scientific">Arundo donax</name>
    <name type="common">Giant reed</name>
    <name type="synonym">Donax arundinaceus</name>
    <dbReference type="NCBI Taxonomy" id="35708"/>
    <lineage>
        <taxon>Eukaryota</taxon>
        <taxon>Viridiplantae</taxon>
        <taxon>Streptophyta</taxon>
        <taxon>Embryophyta</taxon>
        <taxon>Tracheophyta</taxon>
        <taxon>Spermatophyta</taxon>
        <taxon>Magnoliopsida</taxon>
        <taxon>Liliopsida</taxon>
        <taxon>Poales</taxon>
        <taxon>Poaceae</taxon>
        <taxon>PACMAD clade</taxon>
        <taxon>Arundinoideae</taxon>
        <taxon>Arundineae</taxon>
        <taxon>Arundo</taxon>
    </lineage>
</organism>
<evidence type="ECO:0000313" key="1">
    <source>
        <dbReference type="EMBL" id="JAD53708.1"/>
    </source>
</evidence>
<protein>
    <submittedName>
        <fullName evidence="1">Uncharacterized protein</fullName>
    </submittedName>
</protein>
<reference evidence="1" key="2">
    <citation type="journal article" date="2015" name="Data Brief">
        <title>Shoot transcriptome of the giant reed, Arundo donax.</title>
        <authorList>
            <person name="Barrero R.A."/>
            <person name="Guerrero F.D."/>
            <person name="Moolhuijzen P."/>
            <person name="Goolsby J.A."/>
            <person name="Tidwell J."/>
            <person name="Bellgard S.E."/>
            <person name="Bellgard M.I."/>
        </authorList>
    </citation>
    <scope>NUCLEOTIDE SEQUENCE</scope>
    <source>
        <tissue evidence="1">Shoot tissue taken approximately 20 cm above the soil surface</tissue>
    </source>
</reference>
<dbReference type="EMBL" id="GBRH01244187">
    <property type="protein sequence ID" value="JAD53708.1"/>
    <property type="molecule type" value="Transcribed_RNA"/>
</dbReference>
<sequence>MISRCNSKNSQGWLLDCELQNSHRRYQNNSSTTFGLWK</sequence>
<reference evidence="1" key="1">
    <citation type="submission" date="2014-09" db="EMBL/GenBank/DDBJ databases">
        <authorList>
            <person name="Magalhaes I.L.F."/>
            <person name="Oliveira U."/>
            <person name="Santos F.R."/>
            <person name="Vidigal T.H.D.A."/>
            <person name="Brescovit A.D."/>
            <person name="Santos A.J."/>
        </authorList>
    </citation>
    <scope>NUCLEOTIDE SEQUENCE</scope>
    <source>
        <tissue evidence="1">Shoot tissue taken approximately 20 cm above the soil surface</tissue>
    </source>
</reference>
<dbReference type="AlphaFoldDB" id="A0A0A9AV20"/>